<dbReference type="GO" id="GO:0034657">
    <property type="term" value="C:GID complex"/>
    <property type="evidence" value="ECO:0007669"/>
    <property type="project" value="TreeGrafter"/>
</dbReference>
<dbReference type="PANTHER" id="PTHR12170:SF3">
    <property type="entry name" value="GH10162P"/>
    <property type="match status" value="1"/>
</dbReference>
<dbReference type="GeneID" id="135377394"/>
<dbReference type="CTD" id="37382"/>
<keyword evidence="3" id="KW-0479">Metal-binding</keyword>
<dbReference type="SMART" id="SM00757">
    <property type="entry name" value="CRA"/>
    <property type="match status" value="1"/>
</dbReference>
<dbReference type="InterPro" id="IPR045098">
    <property type="entry name" value="Fyv10_fam"/>
</dbReference>
<dbReference type="InterPro" id="IPR013144">
    <property type="entry name" value="CRA_dom"/>
</dbReference>
<keyword evidence="2" id="KW-0963">Cytoplasm</keyword>
<dbReference type="GO" id="GO:0008270">
    <property type="term" value="F:zinc ion binding"/>
    <property type="evidence" value="ECO:0007669"/>
    <property type="project" value="UniProtKB-KW"/>
</dbReference>
<dbReference type="KEGG" id="oti:135377394"/>
<comment type="subcellular location">
    <subcellularLocation>
        <location evidence="1">Cytoplasm</location>
    </subcellularLocation>
</comment>
<keyword evidence="9" id="KW-0436">Ligase</keyword>
<dbReference type="GO" id="GO:0016874">
    <property type="term" value="F:ligase activity"/>
    <property type="evidence" value="ECO:0007669"/>
    <property type="project" value="UniProtKB-KW"/>
</dbReference>
<evidence type="ECO:0000259" key="8">
    <source>
        <dbReference type="PROSITE" id="PS51867"/>
    </source>
</evidence>
<evidence type="ECO:0000256" key="5">
    <source>
        <dbReference type="ARBA" id="ARBA00022833"/>
    </source>
</evidence>
<dbReference type="RefSeq" id="XP_064465834.1">
    <property type="nucleotide sequence ID" value="XM_064609764.1"/>
</dbReference>
<dbReference type="FunFam" id="3.30.40.10:FF:000143">
    <property type="entry name" value="Regulator of gluconeogenesis Rmd5"/>
    <property type="match status" value="1"/>
</dbReference>
<reference evidence="9" key="1">
    <citation type="submission" date="2018-03" db="EMBL/GenBank/DDBJ databases">
        <title>The relapsing fever spirochete Borrelia turicatae persists in the highly oxidative environment of its soft-bodied tick vector.</title>
        <authorList>
            <person name="Bourret T.J."/>
            <person name="Boyle W.K."/>
            <person name="Valenzuela J.G."/>
            <person name="Oliveira F."/>
            <person name="Lopez J.E."/>
        </authorList>
    </citation>
    <scope>NUCLEOTIDE SEQUENCE</scope>
    <source>
        <strain evidence="9">Kansas strain/isolate</strain>
        <tissue evidence="9">Salivary glands</tissue>
    </source>
</reference>
<dbReference type="GO" id="GO:0005634">
    <property type="term" value="C:nucleus"/>
    <property type="evidence" value="ECO:0007669"/>
    <property type="project" value="TreeGrafter"/>
</dbReference>
<dbReference type="Pfam" id="PF10607">
    <property type="entry name" value="CTLH"/>
    <property type="match status" value="1"/>
</dbReference>
<dbReference type="PROSITE" id="PS50896">
    <property type="entry name" value="LISH"/>
    <property type="match status" value="1"/>
</dbReference>
<evidence type="ECO:0000256" key="4">
    <source>
        <dbReference type="ARBA" id="ARBA00022771"/>
    </source>
</evidence>
<feature type="domain" description="CTLH" evidence="7">
    <location>
        <begin position="153"/>
        <end position="213"/>
    </location>
</feature>
<organism evidence="9">
    <name type="scientific">Ornithodoros turicata</name>
    <dbReference type="NCBI Taxonomy" id="34597"/>
    <lineage>
        <taxon>Eukaryota</taxon>
        <taxon>Metazoa</taxon>
        <taxon>Ecdysozoa</taxon>
        <taxon>Arthropoda</taxon>
        <taxon>Chelicerata</taxon>
        <taxon>Arachnida</taxon>
        <taxon>Acari</taxon>
        <taxon>Parasitiformes</taxon>
        <taxon>Ixodida</taxon>
        <taxon>Ixodoidea</taxon>
        <taxon>Argasidae</taxon>
        <taxon>Ornithodorinae</taxon>
        <taxon>Ornithodoros</taxon>
    </lineage>
</organism>
<dbReference type="AlphaFoldDB" id="A0A2R5LDX4"/>
<evidence type="ECO:0000313" key="9">
    <source>
        <dbReference type="EMBL" id="MBY07731.1"/>
    </source>
</evidence>
<dbReference type="InterPro" id="IPR044063">
    <property type="entry name" value="ZF_RING_GID"/>
</dbReference>
<sequence>MESCVAVEREVDKVLSKFGALQEHTRNSLTELMDHVQDLNRQLGEESPEIDVRATHKLSLALTQCAQKIRDVTSAIAAEHRDLHGTVSKVGKAIDKNFVPDFWATSSEDVFEGPEKKAALNQVIAEHLLRQGLLDIAEELAREAGLESAHKEPFAELNRVLDALKRRDLGPALEWVVRHQDPQPSQDGNVSALPFQLHRLQVVGLLQRGAAREAIAYARRHLAPLARAHERDFQALMGSLAFLRGGGPTAGGAGLERSPYASLLEPARWAEACEAFTRDACARLGLSVESPLAVCLEAGSRALPALLNIKQVMVQRQVAGVWSSRDELPIEIRLGRQFHSVFACPILRQQSTDANPPMRLVCGHVISRDALHKLASGSKLKCPYCPVEQNPADARLIHF</sequence>
<dbReference type="PANTHER" id="PTHR12170">
    <property type="entry name" value="MACROPHAGE ERYTHROBLAST ATTACHER-RELATED"/>
    <property type="match status" value="1"/>
</dbReference>
<accession>A0A2R5LDX4</accession>
<keyword evidence="5" id="KW-0862">Zinc</keyword>
<dbReference type="GO" id="GO:0043161">
    <property type="term" value="P:proteasome-mediated ubiquitin-dependent protein catabolic process"/>
    <property type="evidence" value="ECO:0007669"/>
    <property type="project" value="InterPro"/>
</dbReference>
<evidence type="ECO:0000256" key="1">
    <source>
        <dbReference type="ARBA" id="ARBA00004496"/>
    </source>
</evidence>
<proteinExistence type="predicted"/>
<feature type="zinc finger region" description="RING-Gid-type" evidence="6">
    <location>
        <begin position="344"/>
        <end position="385"/>
    </location>
</feature>
<dbReference type="SMART" id="SM00667">
    <property type="entry name" value="LisH"/>
    <property type="match status" value="1"/>
</dbReference>
<dbReference type="PROSITE" id="PS51867">
    <property type="entry name" value="ZF_RING_GID"/>
    <property type="match status" value="1"/>
</dbReference>
<dbReference type="GO" id="GO:0061630">
    <property type="term" value="F:ubiquitin protein ligase activity"/>
    <property type="evidence" value="ECO:0007669"/>
    <property type="project" value="InterPro"/>
</dbReference>
<keyword evidence="4 6" id="KW-0863">Zinc-finger</keyword>
<dbReference type="Pfam" id="PF13445">
    <property type="entry name" value="zf-RING_UBOX"/>
    <property type="match status" value="1"/>
</dbReference>
<evidence type="ECO:0000256" key="6">
    <source>
        <dbReference type="PROSITE-ProRule" id="PRU01215"/>
    </source>
</evidence>
<name>A0A2R5LDX4_9ACAR</name>
<feature type="domain" description="RING-Gid-type" evidence="8">
    <location>
        <begin position="344"/>
        <end position="385"/>
    </location>
</feature>
<protein>
    <submittedName>
        <fullName evidence="9">Putative e3 ubiquitin ligase</fullName>
    </submittedName>
</protein>
<dbReference type="InterPro" id="IPR006594">
    <property type="entry name" value="LisH"/>
</dbReference>
<evidence type="ECO:0000259" key="7">
    <source>
        <dbReference type="PROSITE" id="PS50897"/>
    </source>
</evidence>
<dbReference type="EMBL" id="GGLE01003605">
    <property type="protein sequence ID" value="MBY07731.1"/>
    <property type="molecule type" value="Transcribed_RNA"/>
</dbReference>
<dbReference type="InterPro" id="IPR027370">
    <property type="entry name" value="Znf-RING_euk"/>
</dbReference>
<evidence type="ECO:0000256" key="2">
    <source>
        <dbReference type="ARBA" id="ARBA00022490"/>
    </source>
</evidence>
<dbReference type="InterPro" id="IPR024964">
    <property type="entry name" value="CTLH/CRA"/>
</dbReference>
<evidence type="ECO:0000256" key="3">
    <source>
        <dbReference type="ARBA" id="ARBA00022723"/>
    </source>
</evidence>
<dbReference type="InterPro" id="IPR006595">
    <property type="entry name" value="CTLH_C"/>
</dbReference>
<dbReference type="GO" id="GO:0005737">
    <property type="term" value="C:cytoplasm"/>
    <property type="evidence" value="ECO:0007669"/>
    <property type="project" value="UniProtKB-SubCell"/>
</dbReference>
<dbReference type="SUPFAM" id="SSF57850">
    <property type="entry name" value="RING/U-box"/>
    <property type="match status" value="1"/>
</dbReference>
<dbReference type="PROSITE" id="PS50897">
    <property type="entry name" value="CTLH"/>
    <property type="match status" value="1"/>
</dbReference>